<evidence type="ECO:0000256" key="5">
    <source>
        <dbReference type="ARBA" id="ARBA00022741"/>
    </source>
</evidence>
<evidence type="ECO:0000256" key="8">
    <source>
        <dbReference type="HAMAP-Rule" id="MF_00578"/>
    </source>
</evidence>
<evidence type="ECO:0000256" key="7">
    <source>
        <dbReference type="ARBA" id="ARBA00048819"/>
    </source>
</evidence>
<dbReference type="UniPathway" id="UPA00142">
    <property type="reaction ID" value="UER00209"/>
</dbReference>
<dbReference type="STRING" id="1548547.BA177_02395"/>
<comment type="similarity">
    <text evidence="2 8">Belongs to the glutamate--cysteine ligase type 1 family. Type 1 subfamily.</text>
</comment>
<sequence>MWGGYKGIEKESLRVSADGYLAQTPHPVGLGSALSNRFITTDFSEALLEFVTPAVPHTWEALRDLCDIHQFSYPRLNDELLWVASMPCKIPQDPDIPLARYGSSNVGRMKTIYRNGLGYRYGRAMQTIAGLHFNYSLPEKFWPVWQELEKSSADPCVFRSSAYLGLIRNFRRLGWLTLYLFGSSPALCRSFSGAAPANMPELDGMTLYEPFATSLRMSDLGYSNKTQARLNISLNSLDEYITDLSRAIRTPDATYEKIGVKVNGEYRQLNANQLQIENEYYSPIRPKRVANSGERPTAALRRGGIEYVEVRSLDLNVFDPVGINQNVMRFTEAFLIYCLLEDSPLLDDEGWDEFAANQTATAKRGRDPELRLRRNGKDIALADWANEILPKVQEVAALLDQCGNSDDYSQAVAAQQALVDDPERTPSARLLYELTSSGSSFFEFAMAAAKGHRDYFAALAPLAADREKLFATEAAESLERLREIEASSTESLDEYLAAYFAPDTAQA</sequence>
<gene>
    <name evidence="8" type="primary">gshA</name>
    <name evidence="11" type="ORF">BA177_02395</name>
</gene>
<proteinExistence type="inferred from homology"/>
<dbReference type="AlphaFoldDB" id="A0A193LK48"/>
<dbReference type="Pfam" id="PF04262">
    <property type="entry name" value="Glu_cys_ligase"/>
    <property type="match status" value="1"/>
</dbReference>
<dbReference type="Proteomes" id="UP000092695">
    <property type="component" value="Chromosome"/>
</dbReference>
<keyword evidence="3 8" id="KW-0436">Ligase</keyword>
<dbReference type="KEGG" id="woc:BA177_02395"/>
<dbReference type="SUPFAM" id="SSF55931">
    <property type="entry name" value="Glutamine synthetase/guanido kinase"/>
    <property type="match status" value="1"/>
</dbReference>
<dbReference type="InterPro" id="IPR014746">
    <property type="entry name" value="Gln_synth/guanido_kin_cat_dom"/>
</dbReference>
<dbReference type="HAMAP" id="MF_00578">
    <property type="entry name" value="Glu_cys_ligase"/>
    <property type="match status" value="1"/>
</dbReference>
<keyword evidence="5 8" id="KW-0547">Nucleotide-binding</keyword>
<dbReference type="InterPro" id="IPR007370">
    <property type="entry name" value="Glu_cys_ligase"/>
</dbReference>
<dbReference type="GO" id="GO:0004357">
    <property type="term" value="F:glutamate-cysteine ligase activity"/>
    <property type="evidence" value="ECO:0007669"/>
    <property type="project" value="UniProtKB-UniRule"/>
</dbReference>
<protein>
    <recommendedName>
        <fullName evidence="8">Glutamate--cysteine ligase</fullName>
        <ecNumber evidence="8">6.3.2.2</ecNumber>
    </recommendedName>
    <alternativeName>
        <fullName evidence="8">Gamma-ECS</fullName>
        <shortName evidence="8">GCS</shortName>
    </alternativeName>
    <alternativeName>
        <fullName evidence="8">Gamma-glutamylcysteine synthetase</fullName>
    </alternativeName>
</protein>
<evidence type="ECO:0000256" key="9">
    <source>
        <dbReference type="RuleBase" id="RU004391"/>
    </source>
</evidence>
<feature type="domain" description="Glutamate--cysteine ligase" evidence="10">
    <location>
        <begin position="4"/>
        <end position="359"/>
    </location>
</feature>
<dbReference type="InterPro" id="IPR006334">
    <property type="entry name" value="Glut_cys_ligase"/>
</dbReference>
<keyword evidence="4 8" id="KW-0317">Glutathione biosynthesis</keyword>
<evidence type="ECO:0000259" key="10">
    <source>
        <dbReference type="Pfam" id="PF04262"/>
    </source>
</evidence>
<name>A0A193LK48_9GAMM</name>
<organism evidence="11 12">
    <name type="scientific">Woeseia oceani</name>
    <dbReference type="NCBI Taxonomy" id="1548547"/>
    <lineage>
        <taxon>Bacteria</taxon>
        <taxon>Pseudomonadati</taxon>
        <taxon>Pseudomonadota</taxon>
        <taxon>Gammaproteobacteria</taxon>
        <taxon>Woeseiales</taxon>
        <taxon>Woeseiaceae</taxon>
        <taxon>Woeseia</taxon>
    </lineage>
</organism>
<dbReference type="GO" id="GO:0005829">
    <property type="term" value="C:cytosol"/>
    <property type="evidence" value="ECO:0007669"/>
    <property type="project" value="TreeGrafter"/>
</dbReference>
<comment type="pathway">
    <text evidence="1 8 9">Sulfur metabolism; glutathione biosynthesis; glutathione from L-cysteine and L-glutamate: step 1/2.</text>
</comment>
<keyword evidence="12" id="KW-1185">Reference proteome</keyword>
<dbReference type="GO" id="GO:0046872">
    <property type="term" value="F:metal ion binding"/>
    <property type="evidence" value="ECO:0007669"/>
    <property type="project" value="TreeGrafter"/>
</dbReference>
<dbReference type="EMBL" id="CP016268">
    <property type="protein sequence ID" value="ANO52930.1"/>
    <property type="molecule type" value="Genomic_DNA"/>
</dbReference>
<dbReference type="GO" id="GO:0005524">
    <property type="term" value="F:ATP binding"/>
    <property type="evidence" value="ECO:0007669"/>
    <property type="project" value="UniProtKB-KW"/>
</dbReference>
<dbReference type="PANTHER" id="PTHR38761:SF1">
    <property type="entry name" value="GLUTAMATE--CYSTEINE LIGASE"/>
    <property type="match status" value="1"/>
</dbReference>
<evidence type="ECO:0000313" key="11">
    <source>
        <dbReference type="EMBL" id="ANO52930.1"/>
    </source>
</evidence>
<dbReference type="EC" id="6.3.2.2" evidence="8"/>
<dbReference type="GO" id="GO:0006750">
    <property type="term" value="P:glutathione biosynthetic process"/>
    <property type="evidence" value="ECO:0007669"/>
    <property type="project" value="UniProtKB-UniRule"/>
</dbReference>
<dbReference type="NCBIfam" id="TIGR01434">
    <property type="entry name" value="glu_cys_ligase"/>
    <property type="match status" value="1"/>
</dbReference>
<dbReference type="PANTHER" id="PTHR38761">
    <property type="entry name" value="GLUTAMATE--CYSTEINE LIGASE"/>
    <property type="match status" value="1"/>
</dbReference>
<evidence type="ECO:0000313" key="12">
    <source>
        <dbReference type="Proteomes" id="UP000092695"/>
    </source>
</evidence>
<evidence type="ECO:0000256" key="6">
    <source>
        <dbReference type="ARBA" id="ARBA00022840"/>
    </source>
</evidence>
<evidence type="ECO:0000256" key="1">
    <source>
        <dbReference type="ARBA" id="ARBA00005006"/>
    </source>
</evidence>
<evidence type="ECO:0000256" key="3">
    <source>
        <dbReference type="ARBA" id="ARBA00022598"/>
    </source>
</evidence>
<evidence type="ECO:0000256" key="4">
    <source>
        <dbReference type="ARBA" id="ARBA00022684"/>
    </source>
</evidence>
<evidence type="ECO:0000256" key="2">
    <source>
        <dbReference type="ARBA" id="ARBA00008772"/>
    </source>
</evidence>
<keyword evidence="6 8" id="KW-0067">ATP-binding</keyword>
<comment type="catalytic activity">
    <reaction evidence="7 8 9">
        <text>L-cysteine + L-glutamate + ATP = gamma-L-glutamyl-L-cysteine + ADP + phosphate + H(+)</text>
        <dbReference type="Rhea" id="RHEA:13285"/>
        <dbReference type="ChEBI" id="CHEBI:15378"/>
        <dbReference type="ChEBI" id="CHEBI:29985"/>
        <dbReference type="ChEBI" id="CHEBI:30616"/>
        <dbReference type="ChEBI" id="CHEBI:35235"/>
        <dbReference type="ChEBI" id="CHEBI:43474"/>
        <dbReference type="ChEBI" id="CHEBI:58173"/>
        <dbReference type="ChEBI" id="CHEBI:456216"/>
        <dbReference type="EC" id="6.3.2.2"/>
    </reaction>
</comment>
<dbReference type="Gene3D" id="3.30.590.20">
    <property type="match status" value="1"/>
</dbReference>
<accession>A0A193LK48</accession>
<reference evidence="11 12" key="1">
    <citation type="submission" date="2016-06" db="EMBL/GenBank/DDBJ databases">
        <title>Complete genome sequence of a deep-branching marine Gamma Proteobacterium Woeseia oceani type strain XK5.</title>
        <authorList>
            <person name="Mu D."/>
            <person name="Du Z."/>
        </authorList>
    </citation>
    <scope>NUCLEOTIDE SEQUENCE [LARGE SCALE GENOMIC DNA]</scope>
    <source>
        <strain evidence="11 12">XK5</strain>
    </source>
</reference>